<dbReference type="AlphaFoldDB" id="A0A381SL45"/>
<dbReference type="SUPFAM" id="SSF57938">
    <property type="entry name" value="DnaJ/Hsp40 cysteine-rich domain"/>
    <property type="match status" value="1"/>
</dbReference>
<protein>
    <recommendedName>
        <fullName evidence="3">J domain-containing protein</fullName>
    </recommendedName>
</protein>
<feature type="compositionally biased region" description="Basic and acidic residues" evidence="1">
    <location>
        <begin position="61"/>
        <end position="73"/>
    </location>
</feature>
<dbReference type="EMBL" id="UINC01003069">
    <property type="protein sequence ID" value="SVA03057.1"/>
    <property type="molecule type" value="Genomic_DNA"/>
</dbReference>
<dbReference type="CDD" id="cd10719">
    <property type="entry name" value="DnaJ_zf"/>
    <property type="match status" value="1"/>
</dbReference>
<dbReference type="InterPro" id="IPR001305">
    <property type="entry name" value="HSP_DnaJ_Cys-rich_dom"/>
</dbReference>
<organism evidence="2">
    <name type="scientific">marine metagenome</name>
    <dbReference type="NCBI Taxonomy" id="408172"/>
    <lineage>
        <taxon>unclassified sequences</taxon>
        <taxon>metagenomes</taxon>
        <taxon>ecological metagenomes</taxon>
    </lineage>
</organism>
<evidence type="ECO:0008006" key="3">
    <source>
        <dbReference type="Google" id="ProtNLM"/>
    </source>
</evidence>
<proteinExistence type="predicted"/>
<dbReference type="InterPro" id="IPR036869">
    <property type="entry name" value="J_dom_sf"/>
</dbReference>
<dbReference type="Gene3D" id="6.20.20.10">
    <property type="match status" value="1"/>
</dbReference>
<dbReference type="SUPFAM" id="SSF46565">
    <property type="entry name" value="Chaperone J-domain"/>
    <property type="match status" value="1"/>
</dbReference>
<evidence type="ECO:0000313" key="2">
    <source>
        <dbReference type="EMBL" id="SVA03057.1"/>
    </source>
</evidence>
<reference evidence="2" key="1">
    <citation type="submission" date="2018-05" db="EMBL/GenBank/DDBJ databases">
        <authorList>
            <person name="Lanie J.A."/>
            <person name="Ng W.-L."/>
            <person name="Kazmierczak K.M."/>
            <person name="Andrzejewski T.M."/>
            <person name="Davidsen T.M."/>
            <person name="Wayne K.J."/>
            <person name="Tettelin H."/>
            <person name="Glass J.I."/>
            <person name="Rusch D."/>
            <person name="Podicherti R."/>
            <person name="Tsui H.-C.T."/>
            <person name="Winkler M.E."/>
        </authorList>
    </citation>
    <scope>NUCLEOTIDE SEQUENCE</scope>
</reference>
<dbReference type="GO" id="GO:0051082">
    <property type="term" value="F:unfolded protein binding"/>
    <property type="evidence" value="ECO:0007669"/>
    <property type="project" value="InterPro"/>
</dbReference>
<dbReference type="GO" id="GO:0031072">
    <property type="term" value="F:heat shock protein binding"/>
    <property type="evidence" value="ECO:0007669"/>
    <property type="project" value="InterPro"/>
</dbReference>
<accession>A0A381SL45</accession>
<evidence type="ECO:0000256" key="1">
    <source>
        <dbReference type="SAM" id="MobiDB-lite"/>
    </source>
</evidence>
<gene>
    <name evidence="2" type="ORF">METZ01_LOCUS55911</name>
</gene>
<sequence>MSDSFRRRGVSPSTDIGEVRRAYRELARRYRPKRDHHGAIDRLSSSHRASEVWIEGNRPQPHADRSARHKGPWPDRVFDEEVDVGFPAVSNLVGRMLTAFLGVVSERPVLVEVQLTRRQADAGARVSLDVSLPHTCPVCGGRGEVWPDPCGACSGSGAGLLPHHLYLLVPPGVRHGTYLRFDVRPPYAPATQVRAHVSVQ</sequence>
<feature type="region of interest" description="Disordered" evidence="1">
    <location>
        <begin position="51"/>
        <end position="73"/>
    </location>
</feature>
<name>A0A381SL45_9ZZZZ</name>
<dbReference type="InterPro" id="IPR036410">
    <property type="entry name" value="HSP_DnaJ_Cys-rich_dom_sf"/>
</dbReference>